<evidence type="ECO:0008006" key="5">
    <source>
        <dbReference type="Google" id="ProtNLM"/>
    </source>
</evidence>
<feature type="transmembrane region" description="Helical" evidence="2">
    <location>
        <begin position="6"/>
        <end position="27"/>
    </location>
</feature>
<keyword evidence="2" id="KW-0472">Membrane</keyword>
<keyword evidence="2" id="KW-1133">Transmembrane helix</keyword>
<dbReference type="EMBL" id="BAAANY010000018">
    <property type="protein sequence ID" value="GAA1691105.1"/>
    <property type="molecule type" value="Genomic_DNA"/>
</dbReference>
<organism evidence="3 4">
    <name type="scientific">Fodinicola feengrottensis</name>
    <dbReference type="NCBI Taxonomy" id="435914"/>
    <lineage>
        <taxon>Bacteria</taxon>
        <taxon>Bacillati</taxon>
        <taxon>Actinomycetota</taxon>
        <taxon>Actinomycetes</taxon>
        <taxon>Mycobacteriales</taxon>
        <taxon>Fodinicola</taxon>
    </lineage>
</organism>
<evidence type="ECO:0000313" key="3">
    <source>
        <dbReference type="EMBL" id="GAA1691105.1"/>
    </source>
</evidence>
<feature type="region of interest" description="Disordered" evidence="1">
    <location>
        <begin position="99"/>
        <end position="129"/>
    </location>
</feature>
<accession>A0ABN2HP75</accession>
<comment type="caution">
    <text evidence="3">The sequence shown here is derived from an EMBL/GenBank/DDBJ whole genome shotgun (WGS) entry which is preliminary data.</text>
</comment>
<keyword evidence="4" id="KW-1185">Reference proteome</keyword>
<protein>
    <recommendedName>
        <fullName evidence="5">GlsB/YeaQ/YmgE family stress response membrane protein</fullName>
    </recommendedName>
</protein>
<feature type="transmembrane region" description="Helical" evidence="2">
    <location>
        <begin position="39"/>
        <end position="58"/>
    </location>
</feature>
<gene>
    <name evidence="3" type="ORF">GCM10009765_45730</name>
</gene>
<evidence type="ECO:0000256" key="1">
    <source>
        <dbReference type="SAM" id="MobiDB-lite"/>
    </source>
</evidence>
<feature type="transmembrane region" description="Helical" evidence="2">
    <location>
        <begin position="64"/>
        <end position="85"/>
    </location>
</feature>
<evidence type="ECO:0000313" key="4">
    <source>
        <dbReference type="Proteomes" id="UP001500618"/>
    </source>
</evidence>
<evidence type="ECO:0000256" key="2">
    <source>
        <dbReference type="SAM" id="Phobius"/>
    </source>
</evidence>
<feature type="compositionally biased region" description="Basic and acidic residues" evidence="1">
    <location>
        <begin position="99"/>
        <end position="110"/>
    </location>
</feature>
<name>A0ABN2HP75_9ACTN</name>
<dbReference type="Proteomes" id="UP001500618">
    <property type="component" value="Unassembled WGS sequence"/>
</dbReference>
<dbReference type="RefSeq" id="WP_163567970.1">
    <property type="nucleotide sequence ID" value="NZ_BAAANY010000018.1"/>
</dbReference>
<keyword evidence="2" id="KW-0812">Transmembrane</keyword>
<proteinExistence type="predicted"/>
<sequence>MQQATAIQMLGAGAFGFLIGWFVYYINRHRSSPVRFADIAGLVGAVGGGAVLALFPAGTDLFGAYGIGLFLGFFGYLGILAVLVISSRNFGVDYFIDGRRKGPAPDEKVPDGPGGGGAMGETAESGPRR</sequence>
<reference evidence="3 4" key="1">
    <citation type="journal article" date="2019" name="Int. J. Syst. Evol. Microbiol.">
        <title>The Global Catalogue of Microorganisms (GCM) 10K type strain sequencing project: providing services to taxonomists for standard genome sequencing and annotation.</title>
        <authorList>
            <consortium name="The Broad Institute Genomics Platform"/>
            <consortium name="The Broad Institute Genome Sequencing Center for Infectious Disease"/>
            <person name="Wu L."/>
            <person name="Ma J."/>
        </authorList>
    </citation>
    <scope>NUCLEOTIDE SEQUENCE [LARGE SCALE GENOMIC DNA]</scope>
    <source>
        <strain evidence="3 4">JCM 14718</strain>
    </source>
</reference>
<feature type="compositionally biased region" description="Low complexity" evidence="1">
    <location>
        <begin position="120"/>
        <end position="129"/>
    </location>
</feature>